<dbReference type="PROSITE" id="PS01124">
    <property type="entry name" value="HTH_ARAC_FAMILY_2"/>
    <property type="match status" value="1"/>
</dbReference>
<dbReference type="InterPro" id="IPR009057">
    <property type="entry name" value="Homeodomain-like_sf"/>
</dbReference>
<dbReference type="RefSeq" id="WP_090531134.1">
    <property type="nucleotide sequence ID" value="NZ_CP071878.2"/>
</dbReference>
<reference evidence="5" key="1">
    <citation type="submission" date="2016-10" db="EMBL/GenBank/DDBJ databases">
        <authorList>
            <person name="Varghese N."/>
            <person name="Submissions S."/>
        </authorList>
    </citation>
    <scope>NUCLEOTIDE SEQUENCE [LARGE SCALE GENOMIC DNA]</scope>
    <source>
        <strain evidence="5">Gh-67</strain>
    </source>
</reference>
<dbReference type="Gene3D" id="1.10.10.60">
    <property type="entry name" value="Homeodomain-like"/>
    <property type="match status" value="1"/>
</dbReference>
<evidence type="ECO:0000256" key="3">
    <source>
        <dbReference type="ARBA" id="ARBA00023163"/>
    </source>
</evidence>
<dbReference type="SMART" id="SM00342">
    <property type="entry name" value="HTH_ARAC"/>
    <property type="match status" value="1"/>
</dbReference>
<dbReference type="STRING" id="551996.SAMN05192573_11584"/>
<dbReference type="OrthoDB" id="629929at2"/>
<name>A0A1G8HA33_9SPHI</name>
<proteinExistence type="predicted"/>
<gene>
    <name evidence="4" type="ORF">SAMN05192573_11584</name>
</gene>
<dbReference type="SUPFAM" id="SSF46689">
    <property type="entry name" value="Homeodomain-like"/>
    <property type="match status" value="1"/>
</dbReference>
<sequence>MSKAETLQDFYQRKVNWLPGNLQQSIGHFNVFRIEDCIGPNAKQVTYSRRTFYKISLMRGDNIIHYADKSIKLSGSTLMFFSAMVPYTFEHMSDDRTGFFCIFTEEFFLEKFRTGLSEFPMFGLNAKPVYALNDEQDAYVTALFQKMLSEINTEYAFKYDLLRNYVTEVIYYALKTEPSENVYKHVDAKSRITSVFTELLERQFPIETPSQRFVLRSANDFAQRLSVHVNHLNRAIRETTGKTTTDHIADRLLSEAKSLLRHTDWNISEIGYCLGFEEPTHFNNFFKKQTQQTPSSFRNV</sequence>
<evidence type="ECO:0000313" key="5">
    <source>
        <dbReference type="Proteomes" id="UP000199705"/>
    </source>
</evidence>
<dbReference type="GeneID" id="91140388"/>
<protein>
    <submittedName>
        <fullName evidence="4">Helix-turn-helix domain-containing protein</fullName>
    </submittedName>
</protein>
<dbReference type="GO" id="GO:0003700">
    <property type="term" value="F:DNA-binding transcription factor activity"/>
    <property type="evidence" value="ECO:0007669"/>
    <property type="project" value="InterPro"/>
</dbReference>
<keyword evidence="2" id="KW-0238">DNA-binding</keyword>
<dbReference type="EMBL" id="FNCG01000015">
    <property type="protein sequence ID" value="SDI03350.1"/>
    <property type="molecule type" value="Genomic_DNA"/>
</dbReference>
<evidence type="ECO:0000313" key="4">
    <source>
        <dbReference type="EMBL" id="SDI03350.1"/>
    </source>
</evidence>
<keyword evidence="3" id="KW-0804">Transcription</keyword>
<dbReference type="PANTHER" id="PTHR43280:SF32">
    <property type="entry name" value="TRANSCRIPTIONAL REGULATORY PROTEIN"/>
    <property type="match status" value="1"/>
</dbReference>
<dbReference type="PANTHER" id="PTHR43280">
    <property type="entry name" value="ARAC-FAMILY TRANSCRIPTIONAL REGULATOR"/>
    <property type="match status" value="1"/>
</dbReference>
<keyword evidence="1" id="KW-0805">Transcription regulation</keyword>
<dbReference type="Proteomes" id="UP000199705">
    <property type="component" value="Unassembled WGS sequence"/>
</dbReference>
<dbReference type="Pfam" id="PF12833">
    <property type="entry name" value="HTH_18"/>
    <property type="match status" value="1"/>
</dbReference>
<organism evidence="4 5">
    <name type="scientific">Mucilaginibacter gossypii</name>
    <dbReference type="NCBI Taxonomy" id="551996"/>
    <lineage>
        <taxon>Bacteria</taxon>
        <taxon>Pseudomonadati</taxon>
        <taxon>Bacteroidota</taxon>
        <taxon>Sphingobacteriia</taxon>
        <taxon>Sphingobacteriales</taxon>
        <taxon>Sphingobacteriaceae</taxon>
        <taxon>Mucilaginibacter</taxon>
    </lineage>
</organism>
<keyword evidence="5" id="KW-1185">Reference proteome</keyword>
<dbReference type="AlphaFoldDB" id="A0A1G8HA33"/>
<accession>A0A1G8HA33</accession>
<evidence type="ECO:0000256" key="1">
    <source>
        <dbReference type="ARBA" id="ARBA00023015"/>
    </source>
</evidence>
<dbReference type="InterPro" id="IPR018060">
    <property type="entry name" value="HTH_AraC"/>
</dbReference>
<evidence type="ECO:0000256" key="2">
    <source>
        <dbReference type="ARBA" id="ARBA00023125"/>
    </source>
</evidence>
<dbReference type="GO" id="GO:0043565">
    <property type="term" value="F:sequence-specific DNA binding"/>
    <property type="evidence" value="ECO:0007669"/>
    <property type="project" value="InterPro"/>
</dbReference>